<feature type="transmembrane region" description="Helical" evidence="1">
    <location>
        <begin position="35"/>
        <end position="55"/>
    </location>
</feature>
<keyword evidence="1" id="KW-0812">Transmembrane</keyword>
<dbReference type="EMBL" id="JAVREJ010000011">
    <property type="protein sequence ID" value="MDT0351252.1"/>
    <property type="molecule type" value="Genomic_DNA"/>
</dbReference>
<dbReference type="Proteomes" id="UP001183202">
    <property type="component" value="Unassembled WGS sequence"/>
</dbReference>
<reference evidence="3" key="1">
    <citation type="submission" date="2023-07" db="EMBL/GenBank/DDBJ databases">
        <title>30 novel species of actinomycetes from the DSMZ collection.</title>
        <authorList>
            <person name="Nouioui I."/>
        </authorList>
    </citation>
    <scope>NUCLEOTIDE SEQUENCE [LARGE SCALE GENOMIC DNA]</scope>
    <source>
        <strain evidence="3">DSM 45834</strain>
    </source>
</reference>
<evidence type="ECO:0000313" key="3">
    <source>
        <dbReference type="Proteomes" id="UP001183202"/>
    </source>
</evidence>
<sequence>MLKPASNSTTAAWLVAVFGAAAMLIGPITPWMLPVVLVGMVTCLLASGVLAALFFRH</sequence>
<organism evidence="2 3">
    <name type="scientific">Pseudonocardia charpentierae</name>
    <dbReference type="NCBI Taxonomy" id="3075545"/>
    <lineage>
        <taxon>Bacteria</taxon>
        <taxon>Bacillati</taxon>
        <taxon>Actinomycetota</taxon>
        <taxon>Actinomycetes</taxon>
        <taxon>Pseudonocardiales</taxon>
        <taxon>Pseudonocardiaceae</taxon>
        <taxon>Pseudonocardia</taxon>
    </lineage>
</organism>
<keyword evidence="3" id="KW-1185">Reference proteome</keyword>
<evidence type="ECO:0000256" key="1">
    <source>
        <dbReference type="SAM" id="Phobius"/>
    </source>
</evidence>
<keyword evidence="1" id="KW-0472">Membrane</keyword>
<proteinExistence type="predicted"/>
<keyword evidence="1" id="KW-1133">Transmembrane helix</keyword>
<protein>
    <submittedName>
        <fullName evidence="2">Uncharacterized protein</fullName>
    </submittedName>
</protein>
<feature type="transmembrane region" description="Helical" evidence="1">
    <location>
        <begin position="12"/>
        <end position="29"/>
    </location>
</feature>
<name>A0ABU2NCD1_9PSEU</name>
<gene>
    <name evidence="2" type="ORF">RM445_17120</name>
</gene>
<comment type="caution">
    <text evidence="2">The sequence shown here is derived from an EMBL/GenBank/DDBJ whole genome shotgun (WGS) entry which is preliminary data.</text>
</comment>
<accession>A0ABU2NCD1</accession>
<evidence type="ECO:0000313" key="2">
    <source>
        <dbReference type="EMBL" id="MDT0351252.1"/>
    </source>
</evidence>